<dbReference type="CDD" id="cd09232">
    <property type="entry name" value="Snurportin-1_C"/>
    <property type="match status" value="1"/>
</dbReference>
<organism evidence="12 13">
    <name type="scientific">Drosophila suzukii</name>
    <name type="common">Spotted-wing drosophila fruit fly</name>
    <dbReference type="NCBI Taxonomy" id="28584"/>
    <lineage>
        <taxon>Eukaryota</taxon>
        <taxon>Metazoa</taxon>
        <taxon>Ecdysozoa</taxon>
        <taxon>Arthropoda</taxon>
        <taxon>Hexapoda</taxon>
        <taxon>Insecta</taxon>
        <taxon>Pterygota</taxon>
        <taxon>Neoptera</taxon>
        <taxon>Endopterygota</taxon>
        <taxon>Diptera</taxon>
        <taxon>Brachycera</taxon>
        <taxon>Muscomorpha</taxon>
        <taxon>Ephydroidea</taxon>
        <taxon>Drosophilidae</taxon>
        <taxon>Drosophila</taxon>
        <taxon>Sophophora</taxon>
    </lineage>
</organism>
<dbReference type="GO" id="GO:0005737">
    <property type="term" value="C:cytoplasm"/>
    <property type="evidence" value="ECO:0007669"/>
    <property type="project" value="UniProtKB-SubCell"/>
</dbReference>
<evidence type="ECO:0000313" key="12">
    <source>
        <dbReference type="Proteomes" id="UP001652628"/>
    </source>
</evidence>
<reference evidence="13" key="1">
    <citation type="submission" date="2025-08" db="UniProtKB">
        <authorList>
            <consortium name="RefSeq"/>
        </authorList>
    </citation>
    <scope>IDENTIFICATION</scope>
</reference>
<keyword evidence="8" id="KW-0694">RNA-binding</keyword>
<accession>A0AB39ZGK8</accession>
<name>A0AB39ZGK8_DROSZ</name>
<dbReference type="Pfam" id="PF21974">
    <property type="entry name" value="SPN1_m3Gcap_bd"/>
    <property type="match status" value="1"/>
</dbReference>
<keyword evidence="12" id="KW-1185">Reference proteome</keyword>
<comment type="subcellular location">
    <subcellularLocation>
        <location evidence="3">Cytoplasm</location>
    </subcellularLocation>
    <subcellularLocation>
        <location evidence="2">Nucleus</location>
    </subcellularLocation>
</comment>
<evidence type="ECO:0000256" key="9">
    <source>
        <dbReference type="ARBA" id="ARBA00023242"/>
    </source>
</evidence>
<dbReference type="InterPro" id="IPR047857">
    <property type="entry name" value="Snurportin1_C"/>
</dbReference>
<evidence type="ECO:0000256" key="1">
    <source>
        <dbReference type="ARBA" id="ARBA00003975"/>
    </source>
</evidence>
<gene>
    <name evidence="13" type="primary">Snup</name>
</gene>
<dbReference type="CTD" id="7354429"/>
<protein>
    <recommendedName>
        <fullName evidence="5">Snurportin-1</fullName>
    </recommendedName>
</protein>
<evidence type="ECO:0000313" key="13">
    <source>
        <dbReference type="RefSeq" id="XP_016935028.2"/>
    </source>
</evidence>
<keyword evidence="6" id="KW-0813">Transport</keyword>
<dbReference type="Gene3D" id="3.30.470.30">
    <property type="entry name" value="DNA ligase/mRNA capping enzyme"/>
    <property type="match status" value="1"/>
</dbReference>
<comment type="function">
    <text evidence="1">Functions as an U snRNP-specific nuclear import adapter. Involved in the trimethylguanosine (m3G)-cap-dependent nuclear import of U snRNPs. Binds specifically to the terminal m3G-cap U snRNAs.</text>
</comment>
<comment type="similarity">
    <text evidence="4">Belongs to the snurportin family.</text>
</comment>
<dbReference type="Proteomes" id="UP001652628">
    <property type="component" value="Chromosome 3"/>
</dbReference>
<dbReference type="InterPro" id="IPR017336">
    <property type="entry name" value="Snurportin-1"/>
</dbReference>
<feature type="compositionally biased region" description="Basic residues" evidence="10">
    <location>
        <begin position="52"/>
        <end position="63"/>
    </location>
</feature>
<evidence type="ECO:0000256" key="8">
    <source>
        <dbReference type="ARBA" id="ARBA00022884"/>
    </source>
</evidence>
<dbReference type="GO" id="GO:0003723">
    <property type="term" value="F:RNA binding"/>
    <property type="evidence" value="ECO:0007669"/>
    <property type="project" value="UniProtKB-KW"/>
</dbReference>
<evidence type="ECO:0000256" key="10">
    <source>
        <dbReference type="SAM" id="MobiDB-lite"/>
    </source>
</evidence>
<dbReference type="AlphaFoldDB" id="A0AB39ZGK8"/>
<evidence type="ECO:0000256" key="2">
    <source>
        <dbReference type="ARBA" id="ARBA00004123"/>
    </source>
</evidence>
<evidence type="ECO:0000256" key="6">
    <source>
        <dbReference type="ARBA" id="ARBA00022448"/>
    </source>
</evidence>
<dbReference type="SUPFAM" id="SSF56091">
    <property type="entry name" value="DNA ligase/mRNA capping enzyme, catalytic domain"/>
    <property type="match status" value="1"/>
</dbReference>
<evidence type="ECO:0000256" key="3">
    <source>
        <dbReference type="ARBA" id="ARBA00004496"/>
    </source>
</evidence>
<feature type="domain" description="Snurportin-1 m3G cap-binding" evidence="11">
    <location>
        <begin position="73"/>
        <end position="249"/>
    </location>
</feature>
<feature type="region of interest" description="Disordered" evidence="10">
    <location>
        <begin position="1"/>
        <end position="64"/>
    </location>
</feature>
<keyword evidence="9" id="KW-0539">Nucleus</keyword>
<evidence type="ECO:0000256" key="7">
    <source>
        <dbReference type="ARBA" id="ARBA00022490"/>
    </source>
</evidence>
<dbReference type="GO" id="GO:0005634">
    <property type="term" value="C:nucleus"/>
    <property type="evidence" value="ECO:0007669"/>
    <property type="project" value="UniProtKB-SubCell"/>
</dbReference>
<dbReference type="PANTHER" id="PTHR13403">
    <property type="entry name" value="SNURPORTIN1 RNUT1 PROTEIN RNA, U TRANSPORTER 1"/>
    <property type="match status" value="1"/>
</dbReference>
<sequence>MNSSFQDLYKKGLDMGEQQKQRQKDLLKQQKLRRQQDQDDSRPLQKPGEKPPKKKKNWKRAGHQRGIPYRPQLSEWLRHKPEDLGEWLLVPCPVGKRCLVVASKGITKVYSKGGWMFMDLRSSLPGDWQLQKGQTILDCVYVEDVDTFYVLDAISFGQQDLQDCEASFRFYWLRARFEENDFSKLNEHNEKPFVLLDHYDFEDTSAVEQVLHKYPVFPENKPPLDGFLFYHKEASYVCQVTPLVCWLFPFMMMDVLGLPVSTSYTAPEDYQPKHALQYMDEFDRKLTEHRKQLKEQRKAVKVKEQPEVTMEAEEEADSDEYAGLKGVLDHQRRLELGEFDMDCAEPPAADVC</sequence>
<dbReference type="GO" id="GO:0061015">
    <property type="term" value="P:snRNA import into nucleus"/>
    <property type="evidence" value="ECO:0007669"/>
    <property type="project" value="InterPro"/>
</dbReference>
<keyword evidence="7" id="KW-0963">Cytoplasm</keyword>
<proteinExistence type="inferred from homology"/>
<evidence type="ECO:0000259" key="11">
    <source>
        <dbReference type="Pfam" id="PF21974"/>
    </source>
</evidence>
<feature type="compositionally biased region" description="Basic and acidic residues" evidence="10">
    <location>
        <begin position="8"/>
        <end position="51"/>
    </location>
</feature>
<dbReference type="RefSeq" id="XP_016935028.2">
    <property type="nucleotide sequence ID" value="XM_017079539.4"/>
</dbReference>
<dbReference type="GeneID" id="108013602"/>
<evidence type="ECO:0000256" key="5">
    <source>
        <dbReference type="ARBA" id="ARBA00016034"/>
    </source>
</evidence>
<evidence type="ECO:0000256" key="4">
    <source>
        <dbReference type="ARBA" id="ARBA00007540"/>
    </source>
</evidence>
<dbReference type="PANTHER" id="PTHR13403:SF6">
    <property type="entry name" value="SNURPORTIN-1"/>
    <property type="match status" value="1"/>
</dbReference>